<sequence length="921" mass="103170">MTTSSLRPETGPYKRPRLSAPTTHDERAVASQATSSGRRPSQGSCSRNNPITRVLSESEQRSRLAAIQAGLAVQAPQPNASSGRPAISPTTSTSLTRPPISDEIRQARLKAIQDTLREDEAMRQSASATETSNVNQSLDQPLAQATEQPSEGYTDHNTTMIFWPQSDVETDPLHDADYDDLPVDIPTSGFHIFSATGGSTAVKPPDERTLQERLKRQRQWEEEDHEGDTPYPRSPSPGMNTNCDAADRTSDHISTSHLDRKGKATAVTAPRTPLSEVKNGALVSPTRTAHTSENEVLRTSVSRENTAPLSLLQSTAPVNPPQTTARQSESAGPSAVPALINPAIRALNYNRHKAPHTPAKATPKKFVTPFKTNHTPASTTPPSAKPQRIVHYGTPSIKQPTQPPALTSQTSGPNHLTNGARRRQISDAVMRNRVFDLEDIRHRQTLLASGIAPEKYDKFELKSRWKIPSALFSVTPQNAVFYLFNINSQNLGAFDAHAQLIRRGCRLATPEWVQNHWSLILWKLAGMARAQPEDFHKHWSYDEVVRQLLYRYEREINRGERPAVRKIQEQDCPASRPMVLTVCEISWSEGQKPEEAGKKHLNFVLTDGWYKIRAAADECLGKAVNMAKIRIGTKIAMSGIKLEAAKEGKEVLKALDNTQLKLTGNSTSIARWYTKLGFSPVPFVPTIASLTADGGNVVMLHIVVTKLFEIGFIDSQVEGQPRPVPRCQKEEDAALDAWMKKCEKDQAELCKEFEDNLNKLEGLLERLNRQAGYQQLSRDHLPAWAEDTLEELLEADDYRPLLQERSRQDIIYLATAAQMKLDHDQTNARQLIERAMEQRHEPRQVRNFQVAWIEDARTCNRIPMRTGQLTVWDALSLDLHERMQYVVTNLVPTQKSSWRKPDMESEVFLQTTRGTRWTPLT</sequence>
<feature type="domain" description="BRCA2 OB1" evidence="2">
    <location>
        <begin position="562"/>
        <end position="679"/>
    </location>
</feature>
<evidence type="ECO:0000313" key="5">
    <source>
        <dbReference type="Proteomes" id="UP000030653"/>
    </source>
</evidence>
<dbReference type="InterPro" id="IPR015252">
    <property type="entry name" value="BRCA2_hlx"/>
</dbReference>
<reference evidence="4 5" key="1">
    <citation type="journal article" date="2012" name="Science">
        <title>The Paleozoic origin of enzymatic lignin decomposition reconstructed from 31 fungal genomes.</title>
        <authorList>
            <person name="Floudas D."/>
            <person name="Binder M."/>
            <person name="Riley R."/>
            <person name="Barry K."/>
            <person name="Blanchette R.A."/>
            <person name="Henrissat B."/>
            <person name="Martinez A.T."/>
            <person name="Otillar R."/>
            <person name="Spatafora J.W."/>
            <person name="Yadav J.S."/>
            <person name="Aerts A."/>
            <person name="Benoit I."/>
            <person name="Boyd A."/>
            <person name="Carlson A."/>
            <person name="Copeland A."/>
            <person name="Coutinho P.M."/>
            <person name="de Vries R.P."/>
            <person name="Ferreira P."/>
            <person name="Findley K."/>
            <person name="Foster B."/>
            <person name="Gaskell J."/>
            <person name="Glotzer D."/>
            <person name="Gorecki P."/>
            <person name="Heitman J."/>
            <person name="Hesse C."/>
            <person name="Hori C."/>
            <person name="Igarashi K."/>
            <person name="Jurgens J.A."/>
            <person name="Kallen N."/>
            <person name="Kersten P."/>
            <person name="Kohler A."/>
            <person name="Kuees U."/>
            <person name="Kumar T.K.A."/>
            <person name="Kuo A."/>
            <person name="LaButti K."/>
            <person name="Larrondo L.F."/>
            <person name="Lindquist E."/>
            <person name="Ling A."/>
            <person name="Lombard V."/>
            <person name="Lucas S."/>
            <person name="Lundell T."/>
            <person name="Martin R."/>
            <person name="McLaughlin D.J."/>
            <person name="Morgenstern I."/>
            <person name="Morin E."/>
            <person name="Murat C."/>
            <person name="Nagy L.G."/>
            <person name="Nolan M."/>
            <person name="Ohm R.A."/>
            <person name="Patyshakuliyeva A."/>
            <person name="Rokas A."/>
            <person name="Ruiz-Duenas F.J."/>
            <person name="Sabat G."/>
            <person name="Salamov A."/>
            <person name="Samejima M."/>
            <person name="Schmutz J."/>
            <person name="Slot J.C."/>
            <person name="St John F."/>
            <person name="Stenlid J."/>
            <person name="Sun H."/>
            <person name="Sun S."/>
            <person name="Syed K."/>
            <person name="Tsang A."/>
            <person name="Wiebenga A."/>
            <person name="Young D."/>
            <person name="Pisabarro A."/>
            <person name="Eastwood D.C."/>
            <person name="Martin F."/>
            <person name="Cullen D."/>
            <person name="Grigoriev I.V."/>
            <person name="Hibbett D.S."/>
        </authorList>
    </citation>
    <scope>NUCLEOTIDE SEQUENCE [LARGE SCALE GENOMIC DNA]</scope>
    <source>
        <strain evidence="4 5">DJM-731 SS1</strain>
    </source>
</reference>
<dbReference type="Proteomes" id="UP000030653">
    <property type="component" value="Unassembled WGS sequence"/>
</dbReference>
<organism evidence="4 5">
    <name type="scientific">Dacryopinax primogenitus (strain DJM 731)</name>
    <name type="common">Brown rot fungus</name>
    <dbReference type="NCBI Taxonomy" id="1858805"/>
    <lineage>
        <taxon>Eukaryota</taxon>
        <taxon>Fungi</taxon>
        <taxon>Dikarya</taxon>
        <taxon>Basidiomycota</taxon>
        <taxon>Agaricomycotina</taxon>
        <taxon>Dacrymycetes</taxon>
        <taxon>Dacrymycetales</taxon>
        <taxon>Dacrymycetaceae</taxon>
        <taxon>Dacryopinax</taxon>
    </lineage>
</organism>
<dbReference type="GeneID" id="63683409"/>
<dbReference type="Gene3D" id="2.40.50.140">
    <property type="entry name" value="Nucleic acid-binding proteins"/>
    <property type="match status" value="2"/>
</dbReference>
<dbReference type="Pfam" id="PF09103">
    <property type="entry name" value="BRCA-2_OB1"/>
    <property type="match status" value="1"/>
</dbReference>
<dbReference type="OrthoDB" id="21095at2759"/>
<protein>
    <recommendedName>
        <fullName evidence="6">BRCA2 OB1 domain-containing protein</fullName>
    </recommendedName>
</protein>
<feature type="compositionally biased region" description="Polar residues" evidence="1">
    <location>
        <begin position="297"/>
        <end position="331"/>
    </location>
</feature>
<evidence type="ECO:0000259" key="2">
    <source>
        <dbReference type="Pfam" id="PF09103"/>
    </source>
</evidence>
<dbReference type="RefSeq" id="XP_040629681.1">
    <property type="nucleotide sequence ID" value="XM_040768347.1"/>
</dbReference>
<feature type="region of interest" description="Disordered" evidence="1">
    <location>
        <begin position="394"/>
        <end position="422"/>
    </location>
</feature>
<feature type="region of interest" description="Disordered" evidence="1">
    <location>
        <begin position="196"/>
        <end position="334"/>
    </location>
</feature>
<dbReference type="SUPFAM" id="SSF50249">
    <property type="entry name" value="Nucleic acid-binding proteins"/>
    <property type="match status" value="2"/>
</dbReference>
<dbReference type="InterPro" id="IPR036315">
    <property type="entry name" value="BRCA2_hlx_sf"/>
</dbReference>
<dbReference type="HOGENOM" id="CLU_013527_0_0_1"/>
<feature type="region of interest" description="Disordered" evidence="1">
    <location>
        <begin position="74"/>
        <end position="104"/>
    </location>
</feature>
<evidence type="ECO:0000313" key="4">
    <source>
        <dbReference type="EMBL" id="EJU02787.1"/>
    </source>
</evidence>
<dbReference type="InterPro" id="IPR015525">
    <property type="entry name" value="BRCA2"/>
</dbReference>
<feature type="compositionally biased region" description="Polar residues" evidence="1">
    <location>
        <begin position="396"/>
        <end position="417"/>
    </location>
</feature>
<feature type="compositionally biased region" description="Basic and acidic residues" evidence="1">
    <location>
        <begin position="204"/>
        <end position="220"/>
    </location>
</feature>
<dbReference type="STRING" id="1858805.M5GA30"/>
<gene>
    <name evidence="4" type="ORF">DACRYDRAFT_106843</name>
</gene>
<feature type="compositionally biased region" description="Low complexity" evidence="1">
    <location>
        <begin position="88"/>
        <end position="99"/>
    </location>
</feature>
<proteinExistence type="predicted"/>
<keyword evidence="5" id="KW-1185">Reference proteome</keyword>
<evidence type="ECO:0000259" key="3">
    <source>
        <dbReference type="Pfam" id="PF09169"/>
    </source>
</evidence>
<feature type="compositionally biased region" description="Polar residues" evidence="1">
    <location>
        <begin position="124"/>
        <end position="139"/>
    </location>
</feature>
<dbReference type="Pfam" id="PF09169">
    <property type="entry name" value="BRCA-2_helical"/>
    <property type="match status" value="1"/>
</dbReference>
<dbReference type="AlphaFoldDB" id="M5GA30"/>
<name>M5GA30_DACPD</name>
<evidence type="ECO:0000256" key="1">
    <source>
        <dbReference type="SAM" id="MobiDB-lite"/>
    </source>
</evidence>
<dbReference type="GO" id="GO:0006355">
    <property type="term" value="P:regulation of DNA-templated transcription"/>
    <property type="evidence" value="ECO:0007669"/>
    <property type="project" value="TreeGrafter"/>
</dbReference>
<dbReference type="PANTHER" id="PTHR11289:SF0">
    <property type="entry name" value="BREAST CANCER TYPE 2 SUSCEPTIBILITY PROTEIN"/>
    <property type="match status" value="1"/>
</dbReference>
<dbReference type="SUPFAM" id="SSF81872">
    <property type="entry name" value="BRCA2 helical domain"/>
    <property type="match status" value="1"/>
</dbReference>
<feature type="region of interest" description="Disordered" evidence="1">
    <location>
        <begin position="1"/>
        <end position="60"/>
    </location>
</feature>
<dbReference type="InterPro" id="IPR015187">
    <property type="entry name" value="BRCA2_OB_1"/>
</dbReference>
<feature type="compositionally biased region" description="Polar residues" evidence="1">
    <location>
        <begin position="31"/>
        <end position="55"/>
    </location>
</feature>
<dbReference type="PANTHER" id="PTHR11289">
    <property type="entry name" value="BREAST CANCER TYPE 2 SUSCEPTIBILITY PROTEIN BRCA2"/>
    <property type="match status" value="1"/>
</dbReference>
<dbReference type="EMBL" id="JH795861">
    <property type="protein sequence ID" value="EJU02787.1"/>
    <property type="molecule type" value="Genomic_DNA"/>
</dbReference>
<dbReference type="InterPro" id="IPR012340">
    <property type="entry name" value="NA-bd_OB-fold"/>
</dbReference>
<feature type="region of interest" description="Disordered" evidence="1">
    <location>
        <begin position="117"/>
        <end position="139"/>
    </location>
</feature>
<dbReference type="GO" id="GO:0000724">
    <property type="term" value="P:double-strand break repair via homologous recombination"/>
    <property type="evidence" value="ECO:0007669"/>
    <property type="project" value="InterPro"/>
</dbReference>
<feature type="domain" description="Breast cancer type 2 susceptibility protein helical" evidence="3">
    <location>
        <begin position="506"/>
        <end position="558"/>
    </location>
</feature>
<accession>M5GA30</accession>
<evidence type="ECO:0008006" key="6">
    <source>
        <dbReference type="Google" id="ProtNLM"/>
    </source>
</evidence>